<proteinExistence type="predicted"/>
<evidence type="ECO:0000313" key="1">
    <source>
        <dbReference type="EMBL" id="EWZ29067.1"/>
    </source>
</evidence>
<dbReference type="Proteomes" id="UP000030766">
    <property type="component" value="Unassembled WGS sequence"/>
</dbReference>
<dbReference type="HOGENOM" id="CLU_2335232_0_0_1"/>
<reference evidence="1" key="1">
    <citation type="submission" date="2011-06" db="EMBL/GenBank/DDBJ databases">
        <title>The Genome Sequence of Fusarium oxysporum Fo47.</title>
        <authorList>
            <consortium name="The Broad Institute Genome Sequencing Platform"/>
            <person name="Ma L.-J."/>
            <person name="Gale L.R."/>
            <person name="Schwartz D.C."/>
            <person name="Zhou S."/>
            <person name="Corby-Kistler H."/>
            <person name="Young S.K."/>
            <person name="Zeng Q."/>
            <person name="Gargeya S."/>
            <person name="Fitzgerald M."/>
            <person name="Haas B."/>
            <person name="Abouelleil A."/>
            <person name="Alvarado L."/>
            <person name="Arachchi H.M."/>
            <person name="Berlin A."/>
            <person name="Brown A."/>
            <person name="Chapman S.B."/>
            <person name="Chen Z."/>
            <person name="Dunbar C."/>
            <person name="Freedman E."/>
            <person name="Gearin G."/>
            <person name="Gellesch M."/>
            <person name="Goldberg J."/>
            <person name="Griggs A."/>
            <person name="Gujja S."/>
            <person name="Heiman D."/>
            <person name="Howarth C."/>
            <person name="Larson L."/>
            <person name="Lui A."/>
            <person name="MacDonald P.J.P."/>
            <person name="Mehta T."/>
            <person name="Montmayeur A."/>
            <person name="Murphy C."/>
            <person name="Neiman D."/>
            <person name="Pearson M."/>
            <person name="Priest M."/>
            <person name="Roberts A."/>
            <person name="Saif S."/>
            <person name="Shea T."/>
            <person name="Shenoy N."/>
            <person name="Sisk P."/>
            <person name="Stolte C."/>
            <person name="Sykes S."/>
            <person name="Wortman J."/>
            <person name="Nusbaum C."/>
            <person name="Birren B."/>
        </authorList>
    </citation>
    <scope>NUCLEOTIDE SEQUENCE [LARGE SCALE GENOMIC DNA]</scope>
    <source>
        <strain evidence="1">Fo47</strain>
    </source>
</reference>
<dbReference type="AlphaFoldDB" id="W9JAI6"/>
<name>W9JAI6_FUSOX</name>
<accession>W9JAI6</accession>
<organism evidence="1">
    <name type="scientific">Fusarium oxysporum Fo47</name>
    <dbReference type="NCBI Taxonomy" id="660027"/>
    <lineage>
        <taxon>Eukaryota</taxon>
        <taxon>Fungi</taxon>
        <taxon>Dikarya</taxon>
        <taxon>Ascomycota</taxon>
        <taxon>Pezizomycotina</taxon>
        <taxon>Sordariomycetes</taxon>
        <taxon>Hypocreomycetidae</taxon>
        <taxon>Hypocreales</taxon>
        <taxon>Nectriaceae</taxon>
        <taxon>Fusarium</taxon>
        <taxon>Fusarium oxysporum species complex</taxon>
    </lineage>
</organism>
<protein>
    <submittedName>
        <fullName evidence="1">Uncharacterized protein</fullName>
    </submittedName>
</protein>
<sequence>MRVKEMLSRSSSSTDKNHQDIVESIAAVIFLGTPHRGSVNIAAMGEIIRSLVSTFGIPTTPVVLNSLGLMNTDLEQAQEDFSRLWQKHTSKSRHSKKGLFSPS</sequence>
<dbReference type="VEuPathDB" id="FungiDB:FOZG_17355"/>
<gene>
    <name evidence="1" type="ORF">FOZG_17355</name>
</gene>
<reference evidence="1" key="2">
    <citation type="submission" date="2012-06" db="EMBL/GenBank/DDBJ databases">
        <title>Annotation of the Genome Sequence of Fusarium oxysporum Fo47.</title>
        <authorList>
            <consortium name="The Broad Institute Genomics Platform"/>
            <person name="Ma L.-J."/>
            <person name="Corby-Kistler H."/>
            <person name="Broz K."/>
            <person name="Gale L.R."/>
            <person name="Jonkers W."/>
            <person name="O'Donnell K."/>
            <person name="Ploetz R."/>
            <person name="Steinberg C."/>
            <person name="Schwartz D.C."/>
            <person name="VanEtten H."/>
            <person name="Zhou S."/>
            <person name="Young S.K."/>
            <person name="Zeng Q."/>
            <person name="Gargeya S."/>
            <person name="Fitzgerald M."/>
            <person name="Abouelleil A."/>
            <person name="Alvarado L."/>
            <person name="Chapman S.B."/>
            <person name="Gainer-Dewar J."/>
            <person name="Goldberg J."/>
            <person name="Griggs A."/>
            <person name="Gujja S."/>
            <person name="Hansen M."/>
            <person name="Howarth C."/>
            <person name="Imamovic A."/>
            <person name="Ireland A."/>
            <person name="Larimer J."/>
            <person name="McCowan C."/>
            <person name="Murphy C."/>
            <person name="Pearson M."/>
            <person name="Poon T.W."/>
            <person name="Priest M."/>
            <person name="Roberts A."/>
            <person name="Saif S."/>
            <person name="Shea T."/>
            <person name="Sykes S."/>
            <person name="Wortman J."/>
            <person name="Nusbaum C."/>
            <person name="Birren B."/>
        </authorList>
    </citation>
    <scope>NUCLEOTIDE SEQUENCE</scope>
    <source>
        <strain evidence="1">Fo47</strain>
    </source>
</reference>
<dbReference type="EMBL" id="JH717916">
    <property type="protein sequence ID" value="EWZ29067.1"/>
    <property type="molecule type" value="Genomic_DNA"/>
</dbReference>